<dbReference type="AlphaFoldDB" id="A0A9R1QH67"/>
<feature type="domain" description="Glutamate/phenylalanine/leucine/valine/L-tryptophan dehydrogenase dimerisation" evidence="6">
    <location>
        <begin position="20"/>
        <end position="62"/>
    </location>
</feature>
<protein>
    <recommendedName>
        <fullName evidence="2">glutamate dehydrogenase (NADP(+))</fullName>
        <ecNumber evidence="2">1.4.1.4</ecNumber>
    </recommendedName>
</protein>
<sequence>MLCHYINLEVLLEGAILIQRVMRFCQSFMDELYRYLGPDQDFPAEDVGVGPREMGFLFGQYRRLSGHFQGNFTGPKIFWSGSSFRTEATGYGLVFFARVVLADMNKELKGLRCAISGSGKIAMHVLEKLLSCEAIPVTVSGMQI</sequence>
<dbReference type="Proteomes" id="UP000324705">
    <property type="component" value="Chromosome 3B"/>
</dbReference>
<evidence type="ECO:0000256" key="1">
    <source>
        <dbReference type="ARBA" id="ARBA00006382"/>
    </source>
</evidence>
<dbReference type="Gene3D" id="3.40.50.720">
    <property type="entry name" value="NAD(P)-binding Rossmann-like Domain"/>
    <property type="match status" value="1"/>
</dbReference>
<dbReference type="EMBL" id="LT934116">
    <property type="protein sequence ID" value="VAH76532.1"/>
    <property type="molecule type" value="Genomic_DNA"/>
</dbReference>
<dbReference type="EC" id="1.4.1.4" evidence="2"/>
<comment type="similarity">
    <text evidence="1 4">Belongs to the Glu/Leu/Phe/Val dehydrogenases family.</text>
</comment>
<evidence type="ECO:0000256" key="4">
    <source>
        <dbReference type="RuleBase" id="RU004417"/>
    </source>
</evidence>
<dbReference type="PANTHER" id="PTHR43571">
    <property type="entry name" value="NADP-SPECIFIC GLUTAMATE DEHYDROGENASE 1-RELATED"/>
    <property type="match status" value="1"/>
</dbReference>
<dbReference type="InterPro" id="IPR050724">
    <property type="entry name" value="Glu_Leu_Phe_Val_DH"/>
</dbReference>
<reference evidence="7 8" key="1">
    <citation type="submission" date="2017-09" db="EMBL/GenBank/DDBJ databases">
        <authorList>
            <consortium name="International Durum Wheat Genome Sequencing Consortium (IDWGSC)"/>
            <person name="Milanesi L."/>
        </authorList>
    </citation>
    <scope>NUCLEOTIDE SEQUENCE [LARGE SCALE GENOMIC DNA]</scope>
    <source>
        <strain evidence="8">cv. Svevo</strain>
    </source>
</reference>
<dbReference type="InterPro" id="IPR006097">
    <property type="entry name" value="Glu/Leu/Phe/Val/Trp_DH_dimer"/>
</dbReference>
<evidence type="ECO:0000256" key="3">
    <source>
        <dbReference type="ARBA" id="ARBA00023002"/>
    </source>
</evidence>
<dbReference type="InterPro" id="IPR006096">
    <property type="entry name" value="Glu/Leu/Phe/Val/Trp_DH_C"/>
</dbReference>
<organism evidence="7 8">
    <name type="scientific">Triticum turgidum subsp. durum</name>
    <name type="common">Durum wheat</name>
    <name type="synonym">Triticum durum</name>
    <dbReference type="NCBI Taxonomy" id="4567"/>
    <lineage>
        <taxon>Eukaryota</taxon>
        <taxon>Viridiplantae</taxon>
        <taxon>Streptophyta</taxon>
        <taxon>Embryophyta</taxon>
        <taxon>Tracheophyta</taxon>
        <taxon>Spermatophyta</taxon>
        <taxon>Magnoliopsida</taxon>
        <taxon>Liliopsida</taxon>
        <taxon>Poales</taxon>
        <taxon>Poaceae</taxon>
        <taxon>BOP clade</taxon>
        <taxon>Pooideae</taxon>
        <taxon>Triticodae</taxon>
        <taxon>Triticeae</taxon>
        <taxon>Triticinae</taxon>
        <taxon>Triticum</taxon>
    </lineage>
</organism>
<dbReference type="GO" id="GO:0005829">
    <property type="term" value="C:cytosol"/>
    <property type="evidence" value="ECO:0007669"/>
    <property type="project" value="TreeGrafter"/>
</dbReference>
<dbReference type="PRINTS" id="PR00082">
    <property type="entry name" value="GLFDHDRGNASE"/>
</dbReference>
<dbReference type="InterPro" id="IPR006095">
    <property type="entry name" value="Glu/Leu/Phe/Val/Trp_DH"/>
</dbReference>
<evidence type="ECO:0000256" key="2">
    <source>
        <dbReference type="ARBA" id="ARBA00012907"/>
    </source>
</evidence>
<dbReference type="Pfam" id="PF00208">
    <property type="entry name" value="ELFV_dehydrog"/>
    <property type="match status" value="1"/>
</dbReference>
<evidence type="ECO:0000259" key="5">
    <source>
        <dbReference type="Pfam" id="PF00208"/>
    </source>
</evidence>
<dbReference type="Gene3D" id="3.40.50.10860">
    <property type="entry name" value="Leucine Dehydrogenase, chain A, domain 1"/>
    <property type="match status" value="1"/>
</dbReference>
<dbReference type="Pfam" id="PF02812">
    <property type="entry name" value="ELFV_dehydrog_N"/>
    <property type="match status" value="1"/>
</dbReference>
<gene>
    <name evidence="7" type="ORF">TRITD_3Bv1G106900</name>
</gene>
<dbReference type="SUPFAM" id="SSF53223">
    <property type="entry name" value="Aminoacid dehydrogenase-like, N-terminal domain"/>
    <property type="match status" value="1"/>
</dbReference>
<evidence type="ECO:0000259" key="6">
    <source>
        <dbReference type="Pfam" id="PF02812"/>
    </source>
</evidence>
<accession>A0A9R1QH67</accession>
<dbReference type="GO" id="GO:0006537">
    <property type="term" value="P:glutamate biosynthetic process"/>
    <property type="evidence" value="ECO:0007669"/>
    <property type="project" value="TreeGrafter"/>
</dbReference>
<name>A0A9R1QH67_TRITD</name>
<dbReference type="SUPFAM" id="SSF51735">
    <property type="entry name" value="NAD(P)-binding Rossmann-fold domains"/>
    <property type="match status" value="1"/>
</dbReference>
<keyword evidence="8" id="KW-1185">Reference proteome</keyword>
<evidence type="ECO:0000313" key="8">
    <source>
        <dbReference type="Proteomes" id="UP000324705"/>
    </source>
</evidence>
<dbReference type="InterPro" id="IPR046346">
    <property type="entry name" value="Aminoacid_DH-like_N_sf"/>
</dbReference>
<dbReference type="PANTHER" id="PTHR43571:SF1">
    <property type="entry name" value="NADP-SPECIFIC GLUTAMATE DEHYDROGENASE 1-RELATED"/>
    <property type="match status" value="1"/>
</dbReference>
<proteinExistence type="inferred from homology"/>
<dbReference type="Gramene" id="TRITD3Bv1G106900.15">
    <property type="protein sequence ID" value="TRITD3Bv1G106900.15"/>
    <property type="gene ID" value="TRITD3Bv1G106900"/>
</dbReference>
<evidence type="ECO:0000313" key="7">
    <source>
        <dbReference type="EMBL" id="VAH76532.1"/>
    </source>
</evidence>
<dbReference type="InterPro" id="IPR036291">
    <property type="entry name" value="NAD(P)-bd_dom_sf"/>
</dbReference>
<dbReference type="GO" id="GO:0004354">
    <property type="term" value="F:glutamate dehydrogenase (NADP+) activity"/>
    <property type="evidence" value="ECO:0007669"/>
    <property type="project" value="UniProtKB-EC"/>
</dbReference>
<keyword evidence="3 4" id="KW-0560">Oxidoreductase</keyword>
<feature type="domain" description="Glutamate/phenylalanine/leucine/valine/L-tryptophan dehydrogenase C-terminal" evidence="5">
    <location>
        <begin position="81"/>
        <end position="141"/>
    </location>
</feature>